<keyword evidence="8" id="KW-0067">ATP-binding</keyword>
<dbReference type="GO" id="GO:0010506">
    <property type="term" value="P:regulation of autophagy"/>
    <property type="evidence" value="ECO:0007669"/>
    <property type="project" value="InterPro"/>
</dbReference>
<dbReference type="GO" id="GO:0015031">
    <property type="term" value="P:protein transport"/>
    <property type="evidence" value="ECO:0007669"/>
    <property type="project" value="UniProtKB-KW"/>
</dbReference>
<feature type="region of interest" description="Disordered" evidence="14">
    <location>
        <begin position="353"/>
        <end position="398"/>
    </location>
</feature>
<keyword evidence="7 16" id="KW-0418">Kinase</keyword>
<evidence type="ECO:0000256" key="3">
    <source>
        <dbReference type="ARBA" id="ARBA00022448"/>
    </source>
</evidence>
<evidence type="ECO:0000256" key="12">
    <source>
        <dbReference type="ARBA" id="ARBA00047899"/>
    </source>
</evidence>
<evidence type="ECO:0000256" key="7">
    <source>
        <dbReference type="ARBA" id="ARBA00022777"/>
    </source>
</evidence>
<dbReference type="GO" id="GO:0005829">
    <property type="term" value="C:cytosol"/>
    <property type="evidence" value="ECO:0007669"/>
    <property type="project" value="TreeGrafter"/>
</dbReference>
<dbReference type="SUPFAM" id="SSF50044">
    <property type="entry name" value="SH3-domain"/>
    <property type="match status" value="1"/>
</dbReference>
<comment type="catalytic activity">
    <reaction evidence="13">
        <text>L-seryl-[protein] + ATP = O-phospho-L-seryl-[protein] + ADP + H(+)</text>
        <dbReference type="Rhea" id="RHEA:17989"/>
        <dbReference type="Rhea" id="RHEA-COMP:9863"/>
        <dbReference type="Rhea" id="RHEA-COMP:11604"/>
        <dbReference type="ChEBI" id="CHEBI:15378"/>
        <dbReference type="ChEBI" id="CHEBI:29999"/>
        <dbReference type="ChEBI" id="CHEBI:30616"/>
        <dbReference type="ChEBI" id="CHEBI:83421"/>
        <dbReference type="ChEBI" id="CHEBI:456216"/>
        <dbReference type="EC" id="2.7.11.1"/>
    </reaction>
</comment>
<dbReference type="InterPro" id="IPR000719">
    <property type="entry name" value="Prot_kinase_dom"/>
</dbReference>
<organism evidence="16 17">
    <name type="scientific">Immersiella caudata</name>
    <dbReference type="NCBI Taxonomy" id="314043"/>
    <lineage>
        <taxon>Eukaryota</taxon>
        <taxon>Fungi</taxon>
        <taxon>Dikarya</taxon>
        <taxon>Ascomycota</taxon>
        <taxon>Pezizomycotina</taxon>
        <taxon>Sordariomycetes</taxon>
        <taxon>Sordariomycetidae</taxon>
        <taxon>Sordariales</taxon>
        <taxon>Lasiosphaeriaceae</taxon>
        <taxon>Immersiella</taxon>
    </lineage>
</organism>
<feature type="compositionally biased region" description="Basic and acidic residues" evidence="14">
    <location>
        <begin position="620"/>
        <end position="638"/>
    </location>
</feature>
<evidence type="ECO:0000256" key="11">
    <source>
        <dbReference type="ARBA" id="ARBA00030237"/>
    </source>
</evidence>
<feature type="region of interest" description="Disordered" evidence="14">
    <location>
        <begin position="504"/>
        <end position="547"/>
    </location>
</feature>
<dbReference type="InterPro" id="IPR045269">
    <property type="entry name" value="Atg1-like"/>
</dbReference>
<keyword evidence="17" id="KW-1185">Reference proteome</keyword>
<feature type="region of interest" description="Disordered" evidence="14">
    <location>
        <begin position="620"/>
        <end position="641"/>
    </location>
</feature>
<dbReference type="Gene3D" id="2.30.30.40">
    <property type="entry name" value="SH3 Domains"/>
    <property type="match status" value="1"/>
</dbReference>
<dbReference type="InterPro" id="IPR036028">
    <property type="entry name" value="SH3-like_dom_sf"/>
</dbReference>
<dbReference type="EMBL" id="JAULSU010000003">
    <property type="protein sequence ID" value="KAK0622561.1"/>
    <property type="molecule type" value="Genomic_DNA"/>
</dbReference>
<keyword evidence="4" id="KW-0723">Serine/threonine-protein kinase</keyword>
<dbReference type="Gene3D" id="1.10.510.10">
    <property type="entry name" value="Transferase(Phosphotransferase) domain 1"/>
    <property type="match status" value="1"/>
</dbReference>
<evidence type="ECO:0000256" key="10">
    <source>
        <dbReference type="ARBA" id="ARBA00023006"/>
    </source>
</evidence>
<accession>A0AA39WVX6</accession>
<dbReference type="GO" id="GO:0000045">
    <property type="term" value="P:autophagosome assembly"/>
    <property type="evidence" value="ECO:0007669"/>
    <property type="project" value="TreeGrafter"/>
</dbReference>
<evidence type="ECO:0000256" key="5">
    <source>
        <dbReference type="ARBA" id="ARBA00022679"/>
    </source>
</evidence>
<dbReference type="GO" id="GO:0034045">
    <property type="term" value="C:phagophore assembly site membrane"/>
    <property type="evidence" value="ECO:0007669"/>
    <property type="project" value="UniProtKB-SubCell"/>
</dbReference>
<feature type="compositionally biased region" description="Polar residues" evidence="14">
    <location>
        <begin position="381"/>
        <end position="398"/>
    </location>
</feature>
<evidence type="ECO:0000256" key="8">
    <source>
        <dbReference type="ARBA" id="ARBA00022840"/>
    </source>
</evidence>
<evidence type="ECO:0000259" key="15">
    <source>
        <dbReference type="PROSITE" id="PS50011"/>
    </source>
</evidence>
<reference evidence="16" key="1">
    <citation type="submission" date="2023-06" db="EMBL/GenBank/DDBJ databases">
        <title>Genome-scale phylogeny and comparative genomics of the fungal order Sordariales.</title>
        <authorList>
            <consortium name="Lawrence Berkeley National Laboratory"/>
            <person name="Hensen N."/>
            <person name="Bonometti L."/>
            <person name="Westerberg I."/>
            <person name="Brannstrom I.O."/>
            <person name="Guillou S."/>
            <person name="Cros-Aarteil S."/>
            <person name="Calhoun S."/>
            <person name="Haridas S."/>
            <person name="Kuo A."/>
            <person name="Mondo S."/>
            <person name="Pangilinan J."/>
            <person name="Riley R."/>
            <person name="Labutti K."/>
            <person name="Andreopoulos B."/>
            <person name="Lipzen A."/>
            <person name="Chen C."/>
            <person name="Yanf M."/>
            <person name="Daum C."/>
            <person name="Ng V."/>
            <person name="Clum A."/>
            <person name="Steindorff A."/>
            <person name="Ohm R."/>
            <person name="Martin F."/>
            <person name="Silar P."/>
            <person name="Natvig D."/>
            <person name="Lalanne C."/>
            <person name="Gautier V."/>
            <person name="Ament-Velasquez S.L."/>
            <person name="Kruys A."/>
            <person name="Hutchinson M.I."/>
            <person name="Powell A.J."/>
            <person name="Barry K."/>
            <person name="Miller A.N."/>
            <person name="Grigoriev I.V."/>
            <person name="Debuchy R."/>
            <person name="Gladieux P."/>
            <person name="Thoren M.H."/>
            <person name="Johannesson H."/>
        </authorList>
    </citation>
    <scope>NUCLEOTIDE SEQUENCE</scope>
    <source>
        <strain evidence="16">CBS 606.72</strain>
    </source>
</reference>
<comment type="caution">
    <text evidence="16">The sequence shown here is derived from an EMBL/GenBank/DDBJ whole genome shotgun (WGS) entry which is preliminary data.</text>
</comment>
<evidence type="ECO:0000256" key="2">
    <source>
        <dbReference type="ARBA" id="ARBA00012513"/>
    </source>
</evidence>
<proteinExistence type="predicted"/>
<evidence type="ECO:0000313" key="17">
    <source>
        <dbReference type="Proteomes" id="UP001175000"/>
    </source>
</evidence>
<name>A0AA39WVX6_9PEZI</name>
<evidence type="ECO:0000313" key="16">
    <source>
        <dbReference type="EMBL" id="KAK0622561.1"/>
    </source>
</evidence>
<dbReference type="PROSITE" id="PS50011">
    <property type="entry name" value="PROTEIN_KINASE_DOM"/>
    <property type="match status" value="1"/>
</dbReference>
<evidence type="ECO:0000256" key="4">
    <source>
        <dbReference type="ARBA" id="ARBA00022527"/>
    </source>
</evidence>
<evidence type="ECO:0000256" key="9">
    <source>
        <dbReference type="ARBA" id="ARBA00022927"/>
    </source>
</evidence>
<keyword evidence="6" id="KW-0547">Nucleotide-binding</keyword>
<dbReference type="GO" id="GO:0005524">
    <property type="term" value="F:ATP binding"/>
    <property type="evidence" value="ECO:0007669"/>
    <property type="project" value="UniProtKB-KW"/>
</dbReference>
<dbReference type="InterPro" id="IPR008271">
    <property type="entry name" value="Ser/Thr_kinase_AS"/>
</dbReference>
<dbReference type="InterPro" id="IPR011009">
    <property type="entry name" value="Kinase-like_dom_sf"/>
</dbReference>
<dbReference type="SMART" id="SM00220">
    <property type="entry name" value="S_TKc"/>
    <property type="match status" value="1"/>
</dbReference>
<evidence type="ECO:0000256" key="14">
    <source>
        <dbReference type="SAM" id="MobiDB-lite"/>
    </source>
</evidence>
<evidence type="ECO:0000256" key="6">
    <source>
        <dbReference type="ARBA" id="ARBA00022741"/>
    </source>
</evidence>
<keyword evidence="9" id="KW-0653">Protein transport</keyword>
<evidence type="ECO:0000256" key="1">
    <source>
        <dbReference type="ARBA" id="ARBA00004623"/>
    </source>
</evidence>
<keyword evidence="10" id="KW-0072">Autophagy</keyword>
<comment type="subcellular location">
    <subcellularLocation>
        <location evidence="1">Preautophagosomal structure membrane</location>
        <topology evidence="1">Peripheral membrane protein</topology>
    </subcellularLocation>
</comment>
<dbReference type="PROSITE" id="PS00108">
    <property type="entry name" value="PROTEIN_KINASE_ST"/>
    <property type="match status" value="1"/>
</dbReference>
<comment type="catalytic activity">
    <reaction evidence="12">
        <text>L-threonyl-[protein] + ATP = O-phospho-L-threonyl-[protein] + ADP + H(+)</text>
        <dbReference type="Rhea" id="RHEA:46608"/>
        <dbReference type="Rhea" id="RHEA-COMP:11060"/>
        <dbReference type="Rhea" id="RHEA-COMP:11605"/>
        <dbReference type="ChEBI" id="CHEBI:15378"/>
        <dbReference type="ChEBI" id="CHEBI:30013"/>
        <dbReference type="ChEBI" id="CHEBI:30616"/>
        <dbReference type="ChEBI" id="CHEBI:61977"/>
        <dbReference type="ChEBI" id="CHEBI:456216"/>
        <dbReference type="EC" id="2.7.11.1"/>
    </reaction>
</comment>
<dbReference type="EC" id="2.7.11.1" evidence="2"/>
<feature type="domain" description="Protein kinase" evidence="15">
    <location>
        <begin position="36"/>
        <end position="308"/>
    </location>
</feature>
<dbReference type="Proteomes" id="UP001175000">
    <property type="component" value="Unassembled WGS sequence"/>
</dbReference>
<keyword evidence="3" id="KW-0813">Transport</keyword>
<dbReference type="GO" id="GO:0004674">
    <property type="term" value="F:protein serine/threonine kinase activity"/>
    <property type="evidence" value="ECO:0007669"/>
    <property type="project" value="UniProtKB-KW"/>
</dbReference>
<gene>
    <name evidence="16" type="ORF">B0T14DRAFT_475601</name>
</gene>
<dbReference type="Pfam" id="PF00069">
    <property type="entry name" value="Pkinase"/>
    <property type="match status" value="1"/>
</dbReference>
<dbReference type="GO" id="GO:0005776">
    <property type="term" value="C:autophagosome"/>
    <property type="evidence" value="ECO:0007669"/>
    <property type="project" value="TreeGrafter"/>
</dbReference>
<dbReference type="PANTHER" id="PTHR24348">
    <property type="entry name" value="SERINE/THREONINE-PROTEIN KINASE UNC-51-RELATED"/>
    <property type="match status" value="1"/>
</dbReference>
<dbReference type="AlphaFoldDB" id="A0AA39WVX6"/>
<evidence type="ECO:0000256" key="13">
    <source>
        <dbReference type="ARBA" id="ARBA00048679"/>
    </source>
</evidence>
<sequence length="678" mass="75085">MPIRDFRLETSLSGGVTRHSFPNSNAANGAKPDEIWKRARLLARRPEGLVWAETCIGGHRKGESRAVKSIAKRIGSQYVDFRQELEALSLFSQPPYVDSFVGYYGWFEDNDTIYVAMEHLELGDLSRFMRRPFSEGEACHLLSQVVRGVAFMHARNFSHRDLKPQNILVRQSHPRWVVKIADFGISKRITDTTHLRTETGTRHYMAPEIMGIFTIEDLTVEPPKDGAYSLVVDVWSLGVLAFQLLTNSLPFPTVRTLSSYVHLGMANPATILSPFQLSGPCIEFITSTLAPSPRLRPAASELDAHPWLRSGAHDTDIGMTQGPITPGEPLPVPTDIEQAFFLFDITDPSGDWDTVRPAAQAARPPPQLELPHSSPEGTAASIASTATRKPLSTTTGNSTELQTLNTTIGDEEFDFDDMVVNSAAYRKAFAKQVKRMGNDSGAVKPRLEAIRSQDMSKKRSFRNLLFGWRQRRQDSRDGSIFLEPSPSLRSSGLAGGRIERMSALEGHSGDASPRKPNPETSKPGLDAVAEKKAASDSSSSTAIGKLTGLGSQQSEQLPFFKDYYSRDDIHPGDRVGVLWAYQPRAADEFALERGDMLKIVGIWDDGWATGVMMDDRMEEWEARRQAQRDSPESEDKRPPVTGEIKALPLVCVCLPEHWRKTIEGDTGNVSLDPPTASL</sequence>
<dbReference type="PANTHER" id="PTHR24348:SF22">
    <property type="entry name" value="NON-SPECIFIC SERINE_THREONINE PROTEIN KINASE"/>
    <property type="match status" value="1"/>
</dbReference>
<protein>
    <recommendedName>
        <fullName evidence="2">non-specific serine/threonine protein kinase</fullName>
        <ecNumber evidence="2">2.7.11.1</ecNumber>
    </recommendedName>
    <alternativeName>
        <fullName evidence="11">Autophagy-related protein 1</fullName>
    </alternativeName>
</protein>
<keyword evidence="5" id="KW-0808">Transferase</keyword>
<dbReference type="SUPFAM" id="SSF56112">
    <property type="entry name" value="Protein kinase-like (PK-like)"/>
    <property type="match status" value="1"/>
</dbReference>